<proteinExistence type="predicted"/>
<sequence>MPHHAVSQPGHHPFVKSIIFRNVHELQCLFPTLLLSTTLPALRLGTTFCSNATARARSCFFPHTMGILHALILLALILVLLLPLASASRLLVLSNSAIANAVVSSNVAECPCSVHVHRTRTSAHGTTQGSFDLLAVRKRHWDLHATRVNTANLPVDTRQSFFNISAAGAVTFDAFFDHFEDLKLDEPGQFVLLLRGSTLTFSDASSYSVRLRPTDHQSESCPVAIAHDHPEPRSRSTRVLQRQLVPEPRVVGGDFASPHLRPYMAVIYNPTRRFCSGALLSPRWVITAAHCLVRKDFTVGLLTTQAFKDGVNFSISRVIHHSEFGDTGLPRQNDITLIELSQPAPTGAKFIVVNADEARPRTGEFARVAGYGSISYRNLLRDPSPRSLRQVDVPITPFEQCFEAYKLWEPISKTKQVCAGYFDDGGCDAW</sequence>
<keyword evidence="5" id="KW-1133">Transmembrane helix</keyword>
<evidence type="ECO:0000256" key="4">
    <source>
        <dbReference type="ARBA" id="ARBA00022801"/>
    </source>
</evidence>
<dbReference type="EMBL" id="HG002147">
    <property type="protein sequence ID" value="CDF40237.1"/>
    <property type="molecule type" value="Genomic_DNA"/>
</dbReference>
<keyword evidence="4" id="KW-0378">Hydrolase</keyword>
<dbReference type="OrthoDB" id="5726at2759"/>
<dbReference type="SUPFAM" id="SSF50494">
    <property type="entry name" value="Trypsin-like serine proteases"/>
    <property type="match status" value="1"/>
</dbReference>
<dbReference type="PhylomeDB" id="R7QP08"/>
<evidence type="ECO:0000256" key="1">
    <source>
        <dbReference type="ARBA" id="ARBA00004613"/>
    </source>
</evidence>
<dbReference type="SMART" id="SM00020">
    <property type="entry name" value="Tryp_SPc"/>
    <property type="match status" value="1"/>
</dbReference>
<dbReference type="InterPro" id="IPR018114">
    <property type="entry name" value="TRYPSIN_HIS"/>
</dbReference>
<dbReference type="InterPro" id="IPR001314">
    <property type="entry name" value="Peptidase_S1A"/>
</dbReference>
<evidence type="ECO:0000256" key="2">
    <source>
        <dbReference type="ARBA" id="ARBA00022525"/>
    </source>
</evidence>
<dbReference type="GeneID" id="17318249"/>
<keyword evidence="5" id="KW-0472">Membrane</keyword>
<dbReference type="CDD" id="cd00190">
    <property type="entry name" value="Tryp_SPc"/>
    <property type="match status" value="1"/>
</dbReference>
<feature type="transmembrane region" description="Helical" evidence="5">
    <location>
        <begin position="65"/>
        <end position="85"/>
    </location>
</feature>
<dbReference type="PRINTS" id="PR00722">
    <property type="entry name" value="CHYMOTRYPSIN"/>
</dbReference>
<dbReference type="PANTHER" id="PTHR24264:SF65">
    <property type="entry name" value="SRCR DOMAIN-CONTAINING PROTEIN"/>
    <property type="match status" value="1"/>
</dbReference>
<reference evidence="8" key="1">
    <citation type="journal article" date="2013" name="Proc. Natl. Acad. Sci. U.S.A.">
        <title>Genome structure and metabolic features in the red seaweed Chondrus crispus shed light on evolution of the Archaeplastida.</title>
        <authorList>
            <person name="Collen J."/>
            <person name="Porcel B."/>
            <person name="Carre W."/>
            <person name="Ball S.G."/>
            <person name="Chaparro C."/>
            <person name="Tonon T."/>
            <person name="Barbeyron T."/>
            <person name="Michel G."/>
            <person name="Noel B."/>
            <person name="Valentin K."/>
            <person name="Elias M."/>
            <person name="Artiguenave F."/>
            <person name="Arun A."/>
            <person name="Aury J.M."/>
            <person name="Barbosa-Neto J.F."/>
            <person name="Bothwell J.H."/>
            <person name="Bouget F.Y."/>
            <person name="Brillet L."/>
            <person name="Cabello-Hurtado F."/>
            <person name="Capella-Gutierrez S."/>
            <person name="Charrier B."/>
            <person name="Cladiere L."/>
            <person name="Cock J.M."/>
            <person name="Coelho S.M."/>
            <person name="Colleoni C."/>
            <person name="Czjzek M."/>
            <person name="Da Silva C."/>
            <person name="Delage L."/>
            <person name="Denoeud F."/>
            <person name="Deschamps P."/>
            <person name="Dittami S.M."/>
            <person name="Gabaldon T."/>
            <person name="Gachon C.M."/>
            <person name="Groisillier A."/>
            <person name="Herve C."/>
            <person name="Jabbari K."/>
            <person name="Katinka M."/>
            <person name="Kloareg B."/>
            <person name="Kowalczyk N."/>
            <person name="Labadie K."/>
            <person name="Leblanc C."/>
            <person name="Lopez P.J."/>
            <person name="McLachlan D.H."/>
            <person name="Meslet-Cladiere L."/>
            <person name="Moustafa A."/>
            <person name="Nehr Z."/>
            <person name="Nyvall Collen P."/>
            <person name="Panaud O."/>
            <person name="Partensky F."/>
            <person name="Poulain J."/>
            <person name="Rensing S.A."/>
            <person name="Rousvoal S."/>
            <person name="Samson G."/>
            <person name="Symeonidi A."/>
            <person name="Weissenbach J."/>
            <person name="Zambounis A."/>
            <person name="Wincker P."/>
            <person name="Boyen C."/>
        </authorList>
    </citation>
    <scope>NUCLEOTIDE SEQUENCE [LARGE SCALE GENOMIC DNA]</scope>
    <source>
        <strain evidence="8">cv. Stackhouse</strain>
    </source>
</reference>
<comment type="subcellular location">
    <subcellularLocation>
        <location evidence="1">Secreted</location>
    </subcellularLocation>
</comment>
<evidence type="ECO:0000256" key="3">
    <source>
        <dbReference type="ARBA" id="ARBA00022670"/>
    </source>
</evidence>
<keyword evidence="3" id="KW-0645">Protease</keyword>
<accession>R7QP08</accession>
<dbReference type="InterPro" id="IPR001254">
    <property type="entry name" value="Trypsin_dom"/>
</dbReference>
<dbReference type="PROSITE" id="PS50240">
    <property type="entry name" value="TRYPSIN_DOM"/>
    <property type="match status" value="1"/>
</dbReference>
<evidence type="ECO:0000256" key="5">
    <source>
        <dbReference type="SAM" id="Phobius"/>
    </source>
</evidence>
<evidence type="ECO:0000259" key="6">
    <source>
        <dbReference type="PROSITE" id="PS50240"/>
    </source>
</evidence>
<dbReference type="InterPro" id="IPR043504">
    <property type="entry name" value="Peptidase_S1_PA_chymotrypsin"/>
</dbReference>
<dbReference type="InterPro" id="IPR050127">
    <property type="entry name" value="Serine_Proteases_S1"/>
</dbReference>
<dbReference type="Pfam" id="PF00089">
    <property type="entry name" value="Trypsin"/>
    <property type="match status" value="1"/>
</dbReference>
<feature type="domain" description="Peptidase S1" evidence="6">
    <location>
        <begin position="250"/>
        <end position="430"/>
    </location>
</feature>
<protein>
    <recommendedName>
        <fullName evidence="6">Peptidase S1 domain-containing protein</fullName>
    </recommendedName>
</protein>
<dbReference type="Gene3D" id="2.40.10.10">
    <property type="entry name" value="Trypsin-like serine proteases"/>
    <property type="match status" value="1"/>
</dbReference>
<dbReference type="PANTHER" id="PTHR24264">
    <property type="entry name" value="TRYPSIN-RELATED"/>
    <property type="match status" value="1"/>
</dbReference>
<dbReference type="PROSITE" id="PS00134">
    <property type="entry name" value="TRYPSIN_HIS"/>
    <property type="match status" value="1"/>
</dbReference>
<organism evidence="7 8">
    <name type="scientific">Chondrus crispus</name>
    <name type="common">Carrageen Irish moss</name>
    <name type="synonym">Polymorpha crispa</name>
    <dbReference type="NCBI Taxonomy" id="2769"/>
    <lineage>
        <taxon>Eukaryota</taxon>
        <taxon>Rhodophyta</taxon>
        <taxon>Florideophyceae</taxon>
        <taxon>Rhodymeniophycidae</taxon>
        <taxon>Gigartinales</taxon>
        <taxon>Gigartinaceae</taxon>
        <taxon>Chondrus</taxon>
    </lineage>
</organism>
<dbReference type="STRING" id="2769.R7QP08"/>
<keyword evidence="5" id="KW-0812">Transmembrane</keyword>
<dbReference type="InterPro" id="IPR009003">
    <property type="entry name" value="Peptidase_S1_PA"/>
</dbReference>
<dbReference type="GO" id="GO:0005615">
    <property type="term" value="C:extracellular space"/>
    <property type="evidence" value="ECO:0007669"/>
    <property type="project" value="TreeGrafter"/>
</dbReference>
<dbReference type="GO" id="GO:0006508">
    <property type="term" value="P:proteolysis"/>
    <property type="evidence" value="ECO:0007669"/>
    <property type="project" value="UniProtKB-KW"/>
</dbReference>
<dbReference type="RefSeq" id="XP_005710531.1">
    <property type="nucleotide sequence ID" value="XM_005710474.1"/>
</dbReference>
<dbReference type="KEGG" id="ccp:CHC_T00007076001"/>
<dbReference type="Proteomes" id="UP000012073">
    <property type="component" value="Unassembled WGS sequence"/>
</dbReference>
<keyword evidence="2" id="KW-0964">Secreted</keyword>
<gene>
    <name evidence="7" type="ORF">CHC_T00007076001</name>
</gene>
<name>R7QP08_CHOCR</name>
<evidence type="ECO:0000313" key="8">
    <source>
        <dbReference type="Proteomes" id="UP000012073"/>
    </source>
</evidence>
<dbReference type="GO" id="GO:0004252">
    <property type="term" value="F:serine-type endopeptidase activity"/>
    <property type="evidence" value="ECO:0007669"/>
    <property type="project" value="InterPro"/>
</dbReference>
<evidence type="ECO:0000313" key="7">
    <source>
        <dbReference type="EMBL" id="CDF40237.1"/>
    </source>
</evidence>
<dbReference type="AlphaFoldDB" id="R7QP08"/>
<keyword evidence="8" id="KW-1185">Reference proteome</keyword>
<dbReference type="Gramene" id="CDF40237">
    <property type="protein sequence ID" value="CDF40237"/>
    <property type="gene ID" value="CHC_T00007076001"/>
</dbReference>